<feature type="transmembrane region" description="Helical" evidence="2">
    <location>
        <begin position="144"/>
        <end position="163"/>
    </location>
</feature>
<feature type="compositionally biased region" description="Low complexity" evidence="1">
    <location>
        <begin position="94"/>
        <end position="106"/>
    </location>
</feature>
<accession>A0ABT1DR35</accession>
<feature type="transmembrane region" description="Helical" evidence="2">
    <location>
        <begin position="175"/>
        <end position="200"/>
    </location>
</feature>
<feature type="transmembrane region" description="Helical" evidence="2">
    <location>
        <begin position="119"/>
        <end position="138"/>
    </location>
</feature>
<evidence type="ECO:0000256" key="2">
    <source>
        <dbReference type="SAM" id="Phobius"/>
    </source>
</evidence>
<sequence>MRLPTFSRQSTSDTTETPERPAPTGTVTRPREDNTTQVRPVVRTSRDEPDTAEVRPGPGPVRARHGEPDTLTDLPPVPKQAGRNDPPPPPPAPSTTTPARPTGSATVDQPVAASPKPRASLLATLGLILGVASVLLVLSGPLMGYGIGVAGLALILSLSGIHATGKRHVAGKTDALLGMILSLGAIVLGVLALTGSLNWLGTDTQPVNTVREWLDARFIDRF</sequence>
<dbReference type="Proteomes" id="UP001523369">
    <property type="component" value="Unassembled WGS sequence"/>
</dbReference>
<evidence type="ECO:0000313" key="4">
    <source>
        <dbReference type="Proteomes" id="UP001523369"/>
    </source>
</evidence>
<dbReference type="RefSeq" id="WP_253238292.1">
    <property type="nucleotide sequence ID" value="NZ_JAMYJR010000016.1"/>
</dbReference>
<proteinExistence type="predicted"/>
<keyword evidence="2" id="KW-1133">Transmembrane helix</keyword>
<reference evidence="3 4" key="1">
    <citation type="submission" date="2022-06" db="EMBL/GenBank/DDBJ databases">
        <title>New Species of the Genus Actinoplanes, ActinopZanes ferrugineus.</title>
        <authorList>
            <person name="Ding P."/>
        </authorList>
    </citation>
    <scope>NUCLEOTIDE SEQUENCE [LARGE SCALE GENOMIC DNA]</scope>
    <source>
        <strain evidence="3 4">TRM88003</strain>
    </source>
</reference>
<organism evidence="3 4">
    <name type="scientific">Paractinoplanes aksuensis</name>
    <dbReference type="NCBI Taxonomy" id="2939490"/>
    <lineage>
        <taxon>Bacteria</taxon>
        <taxon>Bacillati</taxon>
        <taxon>Actinomycetota</taxon>
        <taxon>Actinomycetes</taxon>
        <taxon>Micromonosporales</taxon>
        <taxon>Micromonosporaceae</taxon>
        <taxon>Paractinoplanes</taxon>
    </lineage>
</organism>
<keyword evidence="2" id="KW-0812">Transmembrane</keyword>
<feature type="compositionally biased region" description="Polar residues" evidence="1">
    <location>
        <begin position="1"/>
        <end position="15"/>
    </location>
</feature>
<evidence type="ECO:0000313" key="3">
    <source>
        <dbReference type="EMBL" id="MCO8272186.1"/>
    </source>
</evidence>
<comment type="caution">
    <text evidence="3">The sequence shown here is derived from an EMBL/GenBank/DDBJ whole genome shotgun (WGS) entry which is preliminary data.</text>
</comment>
<dbReference type="EMBL" id="JAMYJR010000016">
    <property type="protein sequence ID" value="MCO8272186.1"/>
    <property type="molecule type" value="Genomic_DNA"/>
</dbReference>
<feature type="region of interest" description="Disordered" evidence="1">
    <location>
        <begin position="1"/>
        <end position="113"/>
    </location>
</feature>
<evidence type="ECO:0000256" key="1">
    <source>
        <dbReference type="SAM" id="MobiDB-lite"/>
    </source>
</evidence>
<protein>
    <submittedName>
        <fullName evidence="3">Uncharacterized protein</fullName>
    </submittedName>
</protein>
<name>A0ABT1DR35_9ACTN</name>
<feature type="compositionally biased region" description="Basic and acidic residues" evidence="1">
    <location>
        <begin position="44"/>
        <end position="53"/>
    </location>
</feature>
<keyword evidence="2" id="KW-0472">Membrane</keyword>
<keyword evidence="4" id="KW-1185">Reference proteome</keyword>
<gene>
    <name evidence="3" type="ORF">M1L60_16450</name>
</gene>